<evidence type="ECO:0000256" key="3">
    <source>
        <dbReference type="ARBA" id="ARBA00022525"/>
    </source>
</evidence>
<evidence type="ECO:0000256" key="7">
    <source>
        <dbReference type="SAM" id="Phobius"/>
    </source>
</evidence>
<dbReference type="Proteomes" id="UP000280586">
    <property type="component" value="Chromosome"/>
</dbReference>
<dbReference type="EMBL" id="CP023671">
    <property type="protein sequence ID" value="AYE35147.1"/>
    <property type="molecule type" value="Genomic_DNA"/>
</dbReference>
<keyword evidence="3" id="KW-0964">Secreted</keyword>
<evidence type="ECO:0000313" key="12">
    <source>
        <dbReference type="Proteomes" id="UP001055437"/>
    </source>
</evidence>
<evidence type="ECO:0000256" key="4">
    <source>
        <dbReference type="ARBA" id="ARBA00022729"/>
    </source>
</evidence>
<dbReference type="Proteomes" id="UP001055437">
    <property type="component" value="Chromosome"/>
</dbReference>
<dbReference type="NCBIfam" id="TIGR01167">
    <property type="entry name" value="LPXTG_anchor"/>
    <property type="match status" value="1"/>
</dbReference>
<gene>
    <name evidence="9" type="ORF">CP523_12360</name>
    <name evidence="10" type="ORF">NH397_04740</name>
</gene>
<keyword evidence="5" id="KW-0572">Peptidoglycan-anchor</keyword>
<dbReference type="OrthoDB" id="1741961at2"/>
<evidence type="ECO:0000256" key="5">
    <source>
        <dbReference type="ARBA" id="ARBA00023088"/>
    </source>
</evidence>
<keyword evidence="7" id="KW-0472">Membrane</keyword>
<evidence type="ECO:0000313" key="9">
    <source>
        <dbReference type="EMBL" id="AYE35147.1"/>
    </source>
</evidence>
<comment type="subcellular location">
    <subcellularLocation>
        <location evidence="1">Cell envelope</location>
    </subcellularLocation>
</comment>
<evidence type="ECO:0000313" key="11">
    <source>
        <dbReference type="Proteomes" id="UP000280586"/>
    </source>
</evidence>
<reference evidence="9 11" key="1">
    <citation type="submission" date="2017-09" db="EMBL/GenBank/DDBJ databases">
        <authorList>
            <person name="Thomas P."/>
            <person name="Seyboldt C."/>
        </authorList>
    </citation>
    <scope>NUCLEOTIDE SEQUENCE [LARGE SCALE GENOMIC DNA]</scope>
    <source>
        <strain evidence="9 11">DSM 7534</strain>
    </source>
</reference>
<protein>
    <submittedName>
        <fullName evidence="10">DUF1533 domain-containing protein</fullName>
    </submittedName>
</protein>
<dbReference type="CDD" id="cd06920">
    <property type="entry name" value="NEAT"/>
    <property type="match status" value="1"/>
</dbReference>
<feature type="compositionally biased region" description="Polar residues" evidence="6">
    <location>
        <begin position="721"/>
        <end position="730"/>
    </location>
</feature>
<feature type="domain" description="NEAT" evidence="8">
    <location>
        <begin position="544"/>
        <end position="678"/>
    </location>
</feature>
<evidence type="ECO:0000259" key="8">
    <source>
        <dbReference type="PROSITE" id="PS50978"/>
    </source>
</evidence>
<keyword evidence="4" id="KW-0732">Signal</keyword>
<keyword evidence="7" id="KW-0812">Transmembrane</keyword>
<dbReference type="Gene3D" id="2.60.40.10">
    <property type="entry name" value="Immunoglobulins"/>
    <property type="match status" value="1"/>
</dbReference>
<dbReference type="Pfam" id="PF05031">
    <property type="entry name" value="NEAT"/>
    <property type="match status" value="1"/>
</dbReference>
<name>A0A9N7PMI0_CLOSE</name>
<dbReference type="PROSITE" id="PS50978">
    <property type="entry name" value="NEAT"/>
    <property type="match status" value="1"/>
</dbReference>
<dbReference type="RefSeq" id="WP_066675359.1">
    <property type="nucleotide sequence ID" value="NZ_CABMIZ010000008.1"/>
</dbReference>
<dbReference type="Pfam" id="PF07550">
    <property type="entry name" value="Shr-like_HID"/>
    <property type="match status" value="3"/>
</dbReference>
<dbReference type="InterPro" id="IPR013783">
    <property type="entry name" value="Ig-like_fold"/>
</dbReference>
<dbReference type="InterPro" id="IPR032179">
    <property type="entry name" value="Cry22Aa_Ig-like"/>
</dbReference>
<keyword evidence="12" id="KW-1185">Reference proteome</keyword>
<dbReference type="GeneID" id="303561480"/>
<dbReference type="InterPro" id="IPR037250">
    <property type="entry name" value="NEAT_dom_sf"/>
</dbReference>
<dbReference type="SMART" id="SM00725">
    <property type="entry name" value="NEAT"/>
    <property type="match status" value="1"/>
</dbReference>
<accession>A0A9N7PMI0</accession>
<evidence type="ECO:0000256" key="6">
    <source>
        <dbReference type="SAM" id="MobiDB-lite"/>
    </source>
</evidence>
<reference evidence="10" key="2">
    <citation type="submission" date="2022-06" db="EMBL/GenBank/DDBJ databases">
        <authorList>
            <person name="Holder M.E."/>
            <person name="Ajami N.J."/>
            <person name="Petrosino J.F."/>
        </authorList>
    </citation>
    <scope>NUCLEOTIDE SEQUENCE</scope>
    <source>
        <strain evidence="10">RMA 8861</strain>
    </source>
</reference>
<feature type="region of interest" description="Disordered" evidence="6">
    <location>
        <begin position="716"/>
        <end position="736"/>
    </location>
</feature>
<keyword evidence="2" id="KW-0134">Cell wall</keyword>
<evidence type="ECO:0000313" key="10">
    <source>
        <dbReference type="EMBL" id="USS01744.1"/>
    </source>
</evidence>
<dbReference type="SUPFAM" id="SSF158911">
    <property type="entry name" value="NEAT domain-like"/>
    <property type="match status" value="1"/>
</dbReference>
<dbReference type="InterPro" id="IPR011432">
    <property type="entry name" value="Shr-like_HID"/>
</dbReference>
<organism evidence="9 11">
    <name type="scientific">Clostridium septicum</name>
    <dbReference type="NCBI Taxonomy" id="1504"/>
    <lineage>
        <taxon>Bacteria</taxon>
        <taxon>Bacillati</taxon>
        <taxon>Bacillota</taxon>
        <taxon>Clostridia</taxon>
        <taxon>Eubacteriales</taxon>
        <taxon>Clostridiaceae</taxon>
        <taxon>Clostridium</taxon>
    </lineage>
</organism>
<feature type="transmembrane region" description="Helical" evidence="7">
    <location>
        <begin position="764"/>
        <end position="785"/>
    </location>
</feature>
<evidence type="ECO:0000256" key="2">
    <source>
        <dbReference type="ARBA" id="ARBA00022512"/>
    </source>
</evidence>
<feature type="region of interest" description="Disordered" evidence="6">
    <location>
        <begin position="298"/>
        <end position="327"/>
    </location>
</feature>
<dbReference type="InterPro" id="IPR019931">
    <property type="entry name" value="LPXTG_anchor"/>
</dbReference>
<evidence type="ECO:0000256" key="1">
    <source>
        <dbReference type="ARBA" id="ARBA00004196"/>
    </source>
</evidence>
<dbReference type="InterPro" id="IPR006635">
    <property type="entry name" value="NEAT_dom"/>
</dbReference>
<dbReference type="Gene3D" id="2.60.40.1850">
    <property type="match status" value="1"/>
</dbReference>
<keyword evidence="7" id="KW-1133">Transmembrane helix</keyword>
<dbReference type="Pfam" id="PF00746">
    <property type="entry name" value="Gram_pos_anchor"/>
    <property type="match status" value="1"/>
</dbReference>
<dbReference type="Pfam" id="PF16403">
    <property type="entry name" value="Bact_surface_Ig-like"/>
    <property type="match status" value="1"/>
</dbReference>
<dbReference type="AlphaFoldDB" id="A0A9N7PMI0"/>
<sequence length="790" mass="88568">MGNSSKFNKRISAIITASLIIGGSPQIVLADTNALNPMDISMESSNLDATAKWINITTLPKIESSELGKFYGDYDKYRIKFPNTTKGEFEPFKKYVKAINDTNNVTVNGIKYDNTNLVNEKNTYQMGLLGLDLNPSGFTKEINTILVKATGYNDMELIIKKDGTFISEREINSNESFIDDKDVKKGILPKVENVEYNKFYTDFMKCRITFNSSTDAEWNSVKDYRNSISSKSDITVNEVKYNNAHDVNEENTFNFSLMGLELNPSAFKDGLNTVVIKTNGYDDMTIKINKDGETMSLANPASEPVDTSKPEAPTVVDDTEKTSEDSQQWKAITSLPKITNTRYGEIYGRIEYEISLEQNDELNDYIKAADPENPKTKLAEVTVNGVRYYDNFNFGINEYHLSYMGGLELNDASFTKDINTIIIKVDGYNDMRIKIKKDGTLISQEEAPSLTATTEKIRISNIKKNIYALAGKPINLMENVSASATGRENVDLTNEIKIDTGDLDTENPKEGTYEVTYSVTYNGQTETKKRKVIVSNATISTDNLEDGVYTIGFKAYRADIPENESMLTDFFDEKVKVTVKDGKITLTMLNTLYAYSILDFCIKSDDKYISAKREFVGEKNKIGEYQMQTCEIPISDLTSDHMGCVLVGMMGGKISDIGNYSEYKEVRFVFDKKCSKGWRGFDTKVNLPVESDTKLDVKSEVNPNIESDTKVDVKPDIESDVNPNSVSNTKSDIKSEEKLDNKLEQTKLTQKQINNKALPQTGSAFNGSFLSILGSIMASLGVFFIKNKKY</sequence>
<dbReference type="KEGG" id="csep:CP523_12360"/>
<proteinExistence type="predicted"/>
<dbReference type="GO" id="GO:0030313">
    <property type="term" value="C:cell envelope"/>
    <property type="evidence" value="ECO:0007669"/>
    <property type="project" value="UniProtKB-SubCell"/>
</dbReference>
<dbReference type="EMBL" id="CP099799">
    <property type="protein sequence ID" value="USS01744.1"/>
    <property type="molecule type" value="Genomic_DNA"/>
</dbReference>